<comment type="caution">
    <text evidence="8">The sequence shown here is derived from an EMBL/GenBank/DDBJ whole genome shotgun (WGS) entry which is preliminary data.</text>
</comment>
<evidence type="ECO:0000259" key="7">
    <source>
        <dbReference type="Pfam" id="PF00892"/>
    </source>
</evidence>
<feature type="transmembrane region" description="Helical" evidence="6">
    <location>
        <begin position="144"/>
        <end position="163"/>
    </location>
</feature>
<dbReference type="InterPro" id="IPR037185">
    <property type="entry name" value="EmrE-like"/>
</dbReference>
<proteinExistence type="inferred from homology"/>
<protein>
    <submittedName>
        <fullName evidence="8">EamA family transporter</fullName>
    </submittedName>
</protein>
<feature type="transmembrane region" description="Helical" evidence="6">
    <location>
        <begin position="259"/>
        <end position="278"/>
    </location>
</feature>
<evidence type="ECO:0000256" key="5">
    <source>
        <dbReference type="ARBA" id="ARBA00023136"/>
    </source>
</evidence>
<keyword evidence="9" id="KW-1185">Reference proteome</keyword>
<feature type="transmembrane region" description="Helical" evidence="6">
    <location>
        <begin position="38"/>
        <end position="56"/>
    </location>
</feature>
<accession>A0A3A5MHW4</accession>
<dbReference type="OrthoDB" id="9815120at2"/>
<feature type="transmembrane region" description="Helical" evidence="6">
    <location>
        <begin position="120"/>
        <end position="138"/>
    </location>
</feature>
<evidence type="ECO:0000256" key="6">
    <source>
        <dbReference type="SAM" id="Phobius"/>
    </source>
</evidence>
<dbReference type="SUPFAM" id="SSF103481">
    <property type="entry name" value="Multidrug resistance efflux transporter EmrE"/>
    <property type="match status" value="1"/>
</dbReference>
<feature type="transmembrane region" description="Helical" evidence="6">
    <location>
        <begin position="175"/>
        <end position="197"/>
    </location>
</feature>
<evidence type="ECO:0000313" key="9">
    <source>
        <dbReference type="Proteomes" id="UP000272015"/>
    </source>
</evidence>
<dbReference type="GO" id="GO:0016020">
    <property type="term" value="C:membrane"/>
    <property type="evidence" value="ECO:0007669"/>
    <property type="project" value="UniProtKB-SubCell"/>
</dbReference>
<feature type="transmembrane region" description="Helical" evidence="6">
    <location>
        <begin position="92"/>
        <end position="113"/>
    </location>
</feature>
<dbReference type="InterPro" id="IPR000620">
    <property type="entry name" value="EamA_dom"/>
</dbReference>
<evidence type="ECO:0000256" key="2">
    <source>
        <dbReference type="ARBA" id="ARBA00007362"/>
    </source>
</evidence>
<sequence>MPPTPTRIPAPLLIVGGMFSLQFGAALAQSSFETVGPLGATLLRLVFAAVILVLLFRPKVWQWGWSAWRAAILLGIALGAMNQFIYLSIATVPIGVAITIEFLGPLVLAMVQLRRWTDAIWALLALAGVVLLGVQAVTELDPLGVAYAVAAGICWAGYILASANLGKALPGTGGLAVAMLVAAALAVPLGASGALNIVLEPSLIALLLLVAVMSSVIPYALELRALRTLPTRVFGILQSVGPAAAAIAGFVVLGQGLHWQEIAALVLVSVASVGISLSTRPRTSPAARVEIPG</sequence>
<dbReference type="PANTHER" id="PTHR32322:SF2">
    <property type="entry name" value="EAMA DOMAIN-CONTAINING PROTEIN"/>
    <property type="match status" value="1"/>
</dbReference>
<comment type="similarity">
    <text evidence="2">Belongs to the EamA transporter family.</text>
</comment>
<feature type="transmembrane region" description="Helical" evidence="6">
    <location>
        <begin position="203"/>
        <end position="221"/>
    </location>
</feature>
<evidence type="ECO:0000256" key="3">
    <source>
        <dbReference type="ARBA" id="ARBA00022692"/>
    </source>
</evidence>
<feature type="transmembrane region" description="Helical" evidence="6">
    <location>
        <begin position="68"/>
        <end position="86"/>
    </location>
</feature>
<reference evidence="8 9" key="1">
    <citation type="submission" date="2018-09" db="EMBL/GenBank/DDBJ databases">
        <title>Novel species of Cryobacterium.</title>
        <authorList>
            <person name="Liu Q."/>
            <person name="Xin Y.-H."/>
        </authorList>
    </citation>
    <scope>NUCLEOTIDE SEQUENCE [LARGE SCALE GENOMIC DNA]</scope>
    <source>
        <strain evidence="8 9">Hh39</strain>
    </source>
</reference>
<dbReference type="InterPro" id="IPR050638">
    <property type="entry name" value="AA-Vitamin_Transporters"/>
</dbReference>
<evidence type="ECO:0000256" key="4">
    <source>
        <dbReference type="ARBA" id="ARBA00022989"/>
    </source>
</evidence>
<comment type="subcellular location">
    <subcellularLocation>
        <location evidence="1">Membrane</location>
        <topology evidence="1">Multi-pass membrane protein</topology>
    </subcellularLocation>
</comment>
<keyword evidence="4 6" id="KW-1133">Transmembrane helix</keyword>
<dbReference type="RefSeq" id="WP_119976244.1">
    <property type="nucleotide sequence ID" value="NZ_JBHSQA010000009.1"/>
</dbReference>
<keyword evidence="5 6" id="KW-0472">Membrane</keyword>
<dbReference type="Pfam" id="PF00892">
    <property type="entry name" value="EamA"/>
    <property type="match status" value="1"/>
</dbReference>
<organism evidence="8 9">
    <name type="scientific">Cryobacterium melibiosiphilum</name>
    <dbReference type="NCBI Taxonomy" id="995039"/>
    <lineage>
        <taxon>Bacteria</taxon>
        <taxon>Bacillati</taxon>
        <taxon>Actinomycetota</taxon>
        <taxon>Actinomycetes</taxon>
        <taxon>Micrococcales</taxon>
        <taxon>Microbacteriaceae</taxon>
        <taxon>Cryobacterium</taxon>
    </lineage>
</organism>
<name>A0A3A5MHW4_9MICO</name>
<dbReference type="EMBL" id="QZVS01000095">
    <property type="protein sequence ID" value="RJT85702.1"/>
    <property type="molecule type" value="Genomic_DNA"/>
</dbReference>
<dbReference type="AlphaFoldDB" id="A0A3A5MHW4"/>
<feature type="domain" description="EamA" evidence="7">
    <location>
        <begin position="143"/>
        <end position="276"/>
    </location>
</feature>
<keyword evidence="3 6" id="KW-0812">Transmembrane</keyword>
<evidence type="ECO:0000313" key="8">
    <source>
        <dbReference type="EMBL" id="RJT85702.1"/>
    </source>
</evidence>
<dbReference type="PANTHER" id="PTHR32322">
    <property type="entry name" value="INNER MEMBRANE TRANSPORTER"/>
    <property type="match status" value="1"/>
</dbReference>
<gene>
    <name evidence="8" type="ORF">D6T64_19025</name>
</gene>
<feature type="transmembrane region" description="Helical" evidence="6">
    <location>
        <begin position="233"/>
        <end position="253"/>
    </location>
</feature>
<dbReference type="Proteomes" id="UP000272015">
    <property type="component" value="Unassembled WGS sequence"/>
</dbReference>
<evidence type="ECO:0000256" key="1">
    <source>
        <dbReference type="ARBA" id="ARBA00004141"/>
    </source>
</evidence>